<feature type="compositionally biased region" description="Basic and acidic residues" evidence="1">
    <location>
        <begin position="12"/>
        <end position="21"/>
    </location>
</feature>
<accession>A0A2I6S484</accession>
<name>A0A2I6S484_9RHOO</name>
<evidence type="ECO:0000256" key="1">
    <source>
        <dbReference type="SAM" id="MobiDB-lite"/>
    </source>
</evidence>
<feature type="compositionally biased region" description="Polar residues" evidence="1">
    <location>
        <begin position="1"/>
        <end position="10"/>
    </location>
</feature>
<feature type="region of interest" description="Disordered" evidence="1">
    <location>
        <begin position="1"/>
        <end position="23"/>
    </location>
</feature>
<dbReference type="OrthoDB" id="8562941at2"/>
<protein>
    <submittedName>
        <fullName evidence="2">PilZ domain-containing protein</fullName>
    </submittedName>
</protein>
<dbReference type="AlphaFoldDB" id="A0A2I6S484"/>
<evidence type="ECO:0000313" key="3">
    <source>
        <dbReference type="Proteomes" id="UP000242205"/>
    </source>
</evidence>
<sequence length="107" mass="11624">MLDEPMTQSLPPHERRSDRRLQMGSPARILFDDAAPVDAECAELSVGGMTLRSAYVPGEAEVLTVEVYSPPGGLERPPLIAHLRVKRCHMVSPGDYEVGGEIVEVIG</sequence>
<keyword evidence="3" id="KW-1185">Reference proteome</keyword>
<reference evidence="2 3" key="1">
    <citation type="submission" date="2018-01" db="EMBL/GenBank/DDBJ databases">
        <authorList>
            <person name="Fu G.-Y."/>
        </authorList>
    </citation>
    <scope>NUCLEOTIDE SEQUENCE [LARGE SCALE GENOMIC DNA]</scope>
    <source>
        <strain evidence="2 3">SY39</strain>
    </source>
</reference>
<dbReference type="SUPFAM" id="SSF141371">
    <property type="entry name" value="PilZ domain-like"/>
    <property type="match status" value="1"/>
</dbReference>
<proteinExistence type="predicted"/>
<gene>
    <name evidence="2" type="ORF">C0099_03185</name>
</gene>
<dbReference type="Proteomes" id="UP000242205">
    <property type="component" value="Chromosome"/>
</dbReference>
<dbReference type="EMBL" id="CP025682">
    <property type="protein sequence ID" value="AUN94037.1"/>
    <property type="molecule type" value="Genomic_DNA"/>
</dbReference>
<dbReference type="KEGG" id="atw:C0099_03185"/>
<organism evidence="2 3">
    <name type="scientific">Pseudazoarcus pumilus</name>
    <dbReference type="NCBI Taxonomy" id="2067960"/>
    <lineage>
        <taxon>Bacteria</taxon>
        <taxon>Pseudomonadati</taxon>
        <taxon>Pseudomonadota</taxon>
        <taxon>Betaproteobacteria</taxon>
        <taxon>Rhodocyclales</taxon>
        <taxon>Zoogloeaceae</taxon>
        <taxon>Pseudazoarcus</taxon>
    </lineage>
</organism>
<evidence type="ECO:0000313" key="2">
    <source>
        <dbReference type="EMBL" id="AUN94037.1"/>
    </source>
</evidence>